<name>A0A402CSU8_9BACT</name>
<dbReference type="PROSITE" id="PS51257">
    <property type="entry name" value="PROKAR_LIPOPROTEIN"/>
    <property type="match status" value="1"/>
</dbReference>
<evidence type="ECO:0000313" key="2">
    <source>
        <dbReference type="Proteomes" id="UP000287394"/>
    </source>
</evidence>
<sequence>MKYLKTMCVALAFGSVLVSGCKKDKVAPSMASYTHSEGDSTETIFLHDDGSYIQTEAGKNGPQLEFPARPQTQTVKGKWRLLDMPRGARIKFSGSIDELPKDAVVILENALPFGETSDVSNPYSTTHDRTISAHEFHLN</sequence>
<dbReference type="Proteomes" id="UP000287394">
    <property type="component" value="Chromosome"/>
</dbReference>
<keyword evidence="2" id="KW-1185">Reference proteome</keyword>
<dbReference type="EMBL" id="AP025739">
    <property type="protein sequence ID" value="BDI30948.1"/>
    <property type="molecule type" value="Genomic_DNA"/>
</dbReference>
<evidence type="ECO:0000313" key="1">
    <source>
        <dbReference type="EMBL" id="BDI30948.1"/>
    </source>
</evidence>
<accession>A0A402CSU8</accession>
<organism evidence="1 2">
    <name type="scientific">Capsulimonas corticalis</name>
    <dbReference type="NCBI Taxonomy" id="2219043"/>
    <lineage>
        <taxon>Bacteria</taxon>
        <taxon>Bacillati</taxon>
        <taxon>Armatimonadota</taxon>
        <taxon>Armatimonadia</taxon>
        <taxon>Capsulimonadales</taxon>
        <taxon>Capsulimonadaceae</taxon>
        <taxon>Capsulimonas</taxon>
    </lineage>
</organism>
<dbReference type="KEGG" id="ccot:CCAX7_29990"/>
<gene>
    <name evidence="1" type="ORF">CCAX7_29990</name>
</gene>
<dbReference type="RefSeq" id="WP_165864048.1">
    <property type="nucleotide sequence ID" value="NZ_AP025739.1"/>
</dbReference>
<protein>
    <submittedName>
        <fullName evidence="1">Uncharacterized protein</fullName>
    </submittedName>
</protein>
<dbReference type="AlphaFoldDB" id="A0A402CSU8"/>
<proteinExistence type="predicted"/>
<reference evidence="1 2" key="1">
    <citation type="journal article" date="2019" name="Int. J. Syst. Evol. Microbiol.">
        <title>Capsulimonas corticalis gen. nov., sp. nov., an aerobic capsulated bacterium, of a novel bacterial order, Capsulimonadales ord. nov., of the class Armatimonadia of the phylum Armatimonadetes.</title>
        <authorList>
            <person name="Li J."/>
            <person name="Kudo C."/>
            <person name="Tonouchi A."/>
        </authorList>
    </citation>
    <scope>NUCLEOTIDE SEQUENCE [LARGE SCALE GENOMIC DNA]</scope>
    <source>
        <strain evidence="1 2">AX-7</strain>
    </source>
</reference>